<sequence>MTPEIEPLYRDVYLDENSAELGPGTPSERREYVRLGLHTCDAENARHLFYRQMAFPQGDFGIESLPNADYQVINGKRGDAITMTITRSIAKVRSTSVEWRFDGTVSKSSDYSKMASSDMSKTTSSEDSNSGVKHQGKTWSTDRASTSGSETSNSQGGSGNMGFNFFDFGLGVEAHHENRISRSKSEVLSKSDMDTTGATKTDTSTHSDTDTFGKSHGTILTKSYNQASGKGASNDLGSSAVFVQEVALQAECPPRHFCTIQTWTFAWAKNGTCPKIPFFDFSRCRSVGHCSWSELKAIMASFTAREDMFGGKSFCVPPTNVTLGAIRDMRHKAWQHVNSQFLKTKPRYKGPYVVQGQFRNGLLWPLEHMAVEYKQNVACGLSIPLLLPDGTPYRTQILFEVPLQQSTKIRRDLAYTGRFMDIKVKILSSSFLTHKKTS</sequence>
<reference evidence="2 3" key="1">
    <citation type="submission" date="2017-06" db="EMBL/GenBank/DDBJ databases">
        <title>Ant-infecting Ophiocordyceps genomes reveal a high diversity of potential behavioral manipulation genes and a possible major role for enterotoxins.</title>
        <authorList>
            <person name="De Bekker C."/>
            <person name="Evans H.C."/>
            <person name="Brachmann A."/>
            <person name="Hughes D.P."/>
        </authorList>
    </citation>
    <scope>NUCLEOTIDE SEQUENCE [LARGE SCALE GENOMIC DNA]</scope>
    <source>
        <strain evidence="2 3">Map64</strain>
    </source>
</reference>
<dbReference type="EMBL" id="NJET01000014">
    <property type="protein sequence ID" value="PHH65723.1"/>
    <property type="molecule type" value="Genomic_DNA"/>
</dbReference>
<dbReference type="Proteomes" id="UP000226192">
    <property type="component" value="Unassembled WGS sequence"/>
</dbReference>
<feature type="region of interest" description="Disordered" evidence="1">
    <location>
        <begin position="179"/>
        <end position="212"/>
    </location>
</feature>
<gene>
    <name evidence="2" type="ORF">CDD81_1450</name>
</gene>
<feature type="compositionally biased region" description="Basic and acidic residues" evidence="1">
    <location>
        <begin position="203"/>
        <end position="212"/>
    </location>
</feature>
<evidence type="ECO:0000256" key="1">
    <source>
        <dbReference type="SAM" id="MobiDB-lite"/>
    </source>
</evidence>
<dbReference type="OrthoDB" id="4928074at2759"/>
<protein>
    <submittedName>
        <fullName evidence="2">Uncharacterized protein</fullName>
    </submittedName>
</protein>
<evidence type="ECO:0000313" key="2">
    <source>
        <dbReference type="EMBL" id="PHH65723.1"/>
    </source>
</evidence>
<feature type="compositionally biased region" description="Low complexity" evidence="1">
    <location>
        <begin position="107"/>
        <end position="121"/>
    </location>
</feature>
<feature type="region of interest" description="Disordered" evidence="1">
    <location>
        <begin position="107"/>
        <end position="158"/>
    </location>
</feature>
<feature type="compositionally biased region" description="Polar residues" evidence="1">
    <location>
        <begin position="122"/>
        <end position="155"/>
    </location>
</feature>
<proteinExistence type="predicted"/>
<evidence type="ECO:0000313" key="3">
    <source>
        <dbReference type="Proteomes" id="UP000226192"/>
    </source>
</evidence>
<name>A0A2C5YDN6_9HYPO</name>
<keyword evidence="3" id="KW-1185">Reference proteome</keyword>
<feature type="compositionally biased region" description="Basic and acidic residues" evidence="1">
    <location>
        <begin position="179"/>
        <end position="193"/>
    </location>
</feature>
<comment type="caution">
    <text evidence="2">The sequence shown here is derived from an EMBL/GenBank/DDBJ whole genome shotgun (WGS) entry which is preliminary data.</text>
</comment>
<organism evidence="2 3">
    <name type="scientific">Ophiocordyceps australis</name>
    <dbReference type="NCBI Taxonomy" id="1399860"/>
    <lineage>
        <taxon>Eukaryota</taxon>
        <taxon>Fungi</taxon>
        <taxon>Dikarya</taxon>
        <taxon>Ascomycota</taxon>
        <taxon>Pezizomycotina</taxon>
        <taxon>Sordariomycetes</taxon>
        <taxon>Hypocreomycetidae</taxon>
        <taxon>Hypocreales</taxon>
        <taxon>Ophiocordycipitaceae</taxon>
        <taxon>Ophiocordyceps</taxon>
    </lineage>
</organism>
<dbReference type="AlphaFoldDB" id="A0A2C5YDN6"/>
<accession>A0A2C5YDN6</accession>